<feature type="transmembrane region" description="Helical" evidence="6">
    <location>
        <begin position="301"/>
        <end position="319"/>
    </location>
</feature>
<evidence type="ECO:0000256" key="2">
    <source>
        <dbReference type="ARBA" id="ARBA00022475"/>
    </source>
</evidence>
<dbReference type="InterPro" id="IPR050833">
    <property type="entry name" value="Poly_Biosynth_Transport"/>
</dbReference>
<dbReference type="EMBL" id="AQRA01000008">
    <property type="protein sequence ID" value="EZH72289.1"/>
    <property type="molecule type" value="Genomic_DNA"/>
</dbReference>
<feature type="transmembrane region" description="Helical" evidence="6">
    <location>
        <begin position="20"/>
        <end position="37"/>
    </location>
</feature>
<feature type="transmembrane region" description="Helical" evidence="6">
    <location>
        <begin position="185"/>
        <end position="205"/>
    </location>
</feature>
<feature type="transmembrane region" description="Helical" evidence="6">
    <location>
        <begin position="217"/>
        <end position="237"/>
    </location>
</feature>
<evidence type="ECO:0000256" key="3">
    <source>
        <dbReference type="ARBA" id="ARBA00022692"/>
    </source>
</evidence>
<dbReference type="PANTHER" id="PTHR30250:SF11">
    <property type="entry name" value="O-ANTIGEN TRANSPORTER-RELATED"/>
    <property type="match status" value="1"/>
</dbReference>
<evidence type="ECO:0008006" key="9">
    <source>
        <dbReference type="Google" id="ProtNLM"/>
    </source>
</evidence>
<dbReference type="PANTHER" id="PTHR30250">
    <property type="entry name" value="PST FAMILY PREDICTED COLANIC ACID TRANSPORTER"/>
    <property type="match status" value="1"/>
</dbReference>
<feature type="transmembrane region" description="Helical" evidence="6">
    <location>
        <begin position="155"/>
        <end position="179"/>
    </location>
</feature>
<feature type="transmembrane region" description="Helical" evidence="6">
    <location>
        <begin position="49"/>
        <end position="68"/>
    </location>
</feature>
<organism evidence="7 8">
    <name type="scientific">Aquimarina atlantica</name>
    <dbReference type="NCBI Taxonomy" id="1317122"/>
    <lineage>
        <taxon>Bacteria</taxon>
        <taxon>Pseudomonadati</taxon>
        <taxon>Bacteroidota</taxon>
        <taxon>Flavobacteriia</taxon>
        <taxon>Flavobacteriales</taxon>
        <taxon>Flavobacteriaceae</taxon>
        <taxon>Aquimarina</taxon>
    </lineage>
</organism>
<name>A0A023BQS8_9FLAO</name>
<evidence type="ECO:0000256" key="1">
    <source>
        <dbReference type="ARBA" id="ARBA00004651"/>
    </source>
</evidence>
<dbReference type="STRING" id="1317122.ATO12_22825"/>
<proteinExistence type="predicted"/>
<accession>A0A023BQS8</accession>
<keyword evidence="2" id="KW-1003">Cell membrane</keyword>
<feature type="transmembrane region" description="Helical" evidence="6">
    <location>
        <begin position="393"/>
        <end position="413"/>
    </location>
</feature>
<evidence type="ECO:0000313" key="7">
    <source>
        <dbReference type="EMBL" id="EZH72289.1"/>
    </source>
</evidence>
<dbReference type="InterPro" id="IPR002797">
    <property type="entry name" value="Polysacc_synth"/>
</dbReference>
<comment type="caution">
    <text evidence="7">The sequence shown here is derived from an EMBL/GenBank/DDBJ whole genome shotgun (WGS) entry which is preliminary data.</text>
</comment>
<keyword evidence="5 6" id="KW-0472">Membrane</keyword>
<reference evidence="7 8" key="1">
    <citation type="submission" date="2014-04" db="EMBL/GenBank/DDBJ databases">
        <title>Aquimarina sp. 22II-S11-z7 Genome Sequencing.</title>
        <authorList>
            <person name="Lai Q."/>
        </authorList>
    </citation>
    <scope>NUCLEOTIDE SEQUENCE [LARGE SCALE GENOMIC DNA]</scope>
    <source>
        <strain evidence="7 8">22II-S11-z7</strain>
    </source>
</reference>
<dbReference type="Pfam" id="PF01943">
    <property type="entry name" value="Polysacc_synt"/>
    <property type="match status" value="1"/>
</dbReference>
<feature type="transmembrane region" description="Helical" evidence="6">
    <location>
        <begin position="89"/>
        <end position="111"/>
    </location>
</feature>
<feature type="transmembrane region" description="Helical" evidence="6">
    <location>
        <begin position="123"/>
        <end position="143"/>
    </location>
</feature>
<protein>
    <recommendedName>
        <fullName evidence="9">Polysaccharide biosynthesis protein C-terminal domain-containing protein</fullName>
    </recommendedName>
</protein>
<evidence type="ECO:0000256" key="6">
    <source>
        <dbReference type="SAM" id="Phobius"/>
    </source>
</evidence>
<keyword evidence="3 6" id="KW-0812">Transmembrane</keyword>
<dbReference type="eggNOG" id="COG2244">
    <property type="taxonomic scope" value="Bacteria"/>
</dbReference>
<evidence type="ECO:0000313" key="8">
    <source>
        <dbReference type="Proteomes" id="UP000023541"/>
    </source>
</evidence>
<comment type="subcellular location">
    <subcellularLocation>
        <location evidence="1">Cell membrane</location>
        <topology evidence="1">Multi-pass membrane protein</topology>
    </subcellularLocation>
</comment>
<evidence type="ECO:0000256" key="5">
    <source>
        <dbReference type="ARBA" id="ARBA00023136"/>
    </source>
</evidence>
<feature type="transmembrane region" description="Helical" evidence="6">
    <location>
        <begin position="367"/>
        <end position="387"/>
    </location>
</feature>
<sequence length="435" mass="50059">MSNLKELRNKLKNPVVKGSLIYTLAGLINSLIPFLLLPILTDYLSPEQYGILSTFMVLVSVFMLLVGIEQQGYISVNFFKKSKFELSKDIFNSLTISFLIFVILSILSILFSDLLEDIVKIDYEWILFALMIAFFQFVTQMNLTIWQLKELPAYFGLYQIGYSLINYGVSLVLIIMLSMGESGRIYGIAIAACIFGILSIFILIKNRHLTPSFNIKSVMLSLRFCVPLIPHGLAGWVNTGLDKVLINNFVSVSENGIYSISYQFAMVIGLIASSFNRAFVPFLYKKLNEKNPDNNKILVKYTYLYFLILTILTFLIYFLTPVIMRVFISDDYQDANKYVFWIMMGFLADGFYYGVVNYIYYKKKTYYLSLITFFVAIIHFLLSWILIPRLGSIAASYATAIGYIISFVLVWIVSNRIYPMPWLAPFKIILKKIRF</sequence>
<dbReference type="Proteomes" id="UP000023541">
    <property type="component" value="Unassembled WGS sequence"/>
</dbReference>
<feature type="transmembrane region" description="Helical" evidence="6">
    <location>
        <begin position="339"/>
        <end position="360"/>
    </location>
</feature>
<keyword evidence="4 6" id="KW-1133">Transmembrane helix</keyword>
<dbReference type="AlphaFoldDB" id="A0A023BQS8"/>
<feature type="transmembrane region" description="Helical" evidence="6">
    <location>
        <begin position="257"/>
        <end position="280"/>
    </location>
</feature>
<evidence type="ECO:0000256" key="4">
    <source>
        <dbReference type="ARBA" id="ARBA00022989"/>
    </source>
</evidence>
<gene>
    <name evidence="7" type="ORF">ATO12_22825</name>
</gene>
<keyword evidence="8" id="KW-1185">Reference proteome</keyword>
<dbReference type="GO" id="GO:0005886">
    <property type="term" value="C:plasma membrane"/>
    <property type="evidence" value="ECO:0007669"/>
    <property type="project" value="UniProtKB-SubCell"/>
</dbReference>
<dbReference type="RefSeq" id="WP_051575934.1">
    <property type="nucleotide sequence ID" value="NZ_AQRA01000008.1"/>
</dbReference>